<keyword evidence="2" id="KW-0614">Plasmid</keyword>
<dbReference type="EMBL" id="LT599585">
    <property type="protein sequence ID" value="SBW85357.1"/>
    <property type="molecule type" value="Genomic_DNA"/>
</dbReference>
<organism evidence="2 3">
    <name type="scientific">Pseudomonas veronii 1YdBTEX2</name>
    <dbReference type="NCBI Taxonomy" id="1295141"/>
    <lineage>
        <taxon>Bacteria</taxon>
        <taxon>Pseudomonadati</taxon>
        <taxon>Pseudomonadota</taxon>
        <taxon>Gammaproteobacteria</taxon>
        <taxon>Pseudomonadales</taxon>
        <taxon>Pseudomonadaceae</taxon>
        <taxon>Pseudomonas</taxon>
    </lineage>
</organism>
<keyword evidence="1" id="KW-0732">Signal</keyword>
<dbReference type="AlphaFoldDB" id="A0A1D3KAM7"/>
<geneLocation type="plasmid" evidence="3">
    <name>pve_Plasmid</name>
</geneLocation>
<evidence type="ECO:0000256" key="1">
    <source>
        <dbReference type="SAM" id="SignalP"/>
    </source>
</evidence>
<evidence type="ECO:0000313" key="2">
    <source>
        <dbReference type="EMBL" id="SBW85357.1"/>
    </source>
</evidence>
<reference evidence="3" key="1">
    <citation type="submission" date="2016-07" db="EMBL/GenBank/DDBJ databases">
        <authorList>
            <person name="Florea S."/>
            <person name="Webb J.S."/>
            <person name="Jaromczyk J."/>
            <person name="Schardl C.L."/>
        </authorList>
    </citation>
    <scope>NUCLEOTIDE SEQUENCE [LARGE SCALE GENOMIC DNA]</scope>
    <source>
        <strain evidence="3">1YdBTEX2</strain>
        <plasmid evidence="3">Plasmid pve_Plasmid</plasmid>
    </source>
</reference>
<feature type="signal peptide" evidence="1">
    <location>
        <begin position="1"/>
        <end position="26"/>
    </location>
</feature>
<accession>A0A1D3KAM7</accession>
<proteinExistence type="predicted"/>
<evidence type="ECO:0000313" key="3">
    <source>
        <dbReference type="Proteomes" id="UP000245431"/>
    </source>
</evidence>
<protein>
    <submittedName>
        <fullName evidence="2">Conjugal transfer protein</fullName>
    </submittedName>
</protein>
<dbReference type="Pfam" id="PF06122">
    <property type="entry name" value="TraH"/>
    <property type="match status" value="1"/>
</dbReference>
<dbReference type="InterPro" id="IPR010927">
    <property type="entry name" value="T4SS_TraH"/>
</dbReference>
<gene>
    <name evidence="2" type="ORF">PVE_P0318</name>
</gene>
<feature type="chain" id="PRO_5008916609" evidence="1">
    <location>
        <begin position="27"/>
        <end position="485"/>
    </location>
</feature>
<name>A0A1D3KAM7_PSEVE</name>
<sequence>MHSKFKRFIALLVTTVLITGSLPASAGLQDALDGMFMSNSTAPGGFASQSRGGFVAGGAALRSPVRNINLVAFDPPRLSAGCGGIDLFGGSFSFINADQLVALFRQIAANAVGVAFKAAIDAINPALGKLMQDFQNKLQALNQMMKNTCAVANSIVKTFTDPSARKEMADTASTAAQTAKGAFSDLFSGVTDLFSSPNTNNDKSTNDGSCEECGNPVWKALTDTSAGQYLGNPDTGEANANRANEIVMSMIGAVIMTSPDSGGGNNPDGSPKVKVGQIFSPTLTLMNFKNGSNGNSTPLKVLHCNNGYDRNKCTSIDPNNALSFDGTLGYTNKMLFGYPQGPTNGTTGDSIVGKLTYCQAGSCGFTAAQIGFINAIQTPVLALIKQVQQSPGAIQSIAEQLAPLIANELAVKYGEAAIYAANQSFNGVRGMKPDFVDPNIRKLTLELAEIRAEHERLQPKIVAAKELVKIILSSNPAVFVKPGRI</sequence>
<dbReference type="Proteomes" id="UP000245431">
    <property type="component" value="Plasmid PVE_plasmid"/>
</dbReference>